<dbReference type="Proteomes" id="UP000048948">
    <property type="component" value="Unassembled WGS sequence"/>
</dbReference>
<evidence type="ECO:0000313" key="1">
    <source>
        <dbReference type="EMBL" id="CKU94958.1"/>
    </source>
</evidence>
<name>A0A655AZ38_MYCTX</name>
<proteinExistence type="predicted"/>
<reference evidence="1 2" key="1">
    <citation type="submission" date="2015-03" db="EMBL/GenBank/DDBJ databases">
        <authorList>
            <consortium name="Pathogen Informatics"/>
        </authorList>
    </citation>
    <scope>NUCLEOTIDE SEQUENCE [LARGE SCALE GENOMIC DNA]</scope>
    <source>
        <strain evidence="1 2">Bir 172</strain>
    </source>
</reference>
<accession>A0A655AZ38</accession>
<gene>
    <name evidence="1" type="ORF">ERS027646_04993</name>
</gene>
<sequence>MTKFHLLFRIKFNTINICYMTIHIPFDIIQICFDYDFRNRIKKIINNFLSRQIQHILISSY</sequence>
<dbReference type="EMBL" id="CNGE01002393">
    <property type="protein sequence ID" value="CKU94958.1"/>
    <property type="molecule type" value="Genomic_DNA"/>
</dbReference>
<dbReference type="AlphaFoldDB" id="A0A655AZ38"/>
<organism evidence="1 2">
    <name type="scientific">Mycobacterium tuberculosis</name>
    <dbReference type="NCBI Taxonomy" id="1773"/>
    <lineage>
        <taxon>Bacteria</taxon>
        <taxon>Bacillati</taxon>
        <taxon>Actinomycetota</taxon>
        <taxon>Actinomycetes</taxon>
        <taxon>Mycobacteriales</taxon>
        <taxon>Mycobacteriaceae</taxon>
        <taxon>Mycobacterium</taxon>
        <taxon>Mycobacterium tuberculosis complex</taxon>
    </lineage>
</organism>
<evidence type="ECO:0000313" key="2">
    <source>
        <dbReference type="Proteomes" id="UP000048948"/>
    </source>
</evidence>
<protein>
    <submittedName>
        <fullName evidence="1">Uncharacterized protein</fullName>
    </submittedName>
</protein>